<feature type="compositionally biased region" description="Polar residues" evidence="1">
    <location>
        <begin position="93"/>
        <end position="115"/>
    </location>
</feature>
<proteinExistence type="predicted"/>
<comment type="caution">
    <text evidence="2">The sequence shown here is derived from an EMBL/GenBank/DDBJ whole genome shotgun (WGS) entry which is preliminary data.</text>
</comment>
<dbReference type="EMBL" id="JAJAGQ010000020">
    <property type="protein sequence ID" value="KAJ8533133.1"/>
    <property type="molecule type" value="Genomic_DNA"/>
</dbReference>
<keyword evidence="3" id="KW-1185">Reference proteome</keyword>
<feature type="region of interest" description="Disordered" evidence="1">
    <location>
        <begin position="85"/>
        <end position="115"/>
    </location>
</feature>
<organism evidence="2 3">
    <name type="scientific">Anisodus acutangulus</name>
    <dbReference type="NCBI Taxonomy" id="402998"/>
    <lineage>
        <taxon>Eukaryota</taxon>
        <taxon>Viridiplantae</taxon>
        <taxon>Streptophyta</taxon>
        <taxon>Embryophyta</taxon>
        <taxon>Tracheophyta</taxon>
        <taxon>Spermatophyta</taxon>
        <taxon>Magnoliopsida</taxon>
        <taxon>eudicotyledons</taxon>
        <taxon>Gunneridae</taxon>
        <taxon>Pentapetalae</taxon>
        <taxon>asterids</taxon>
        <taxon>lamiids</taxon>
        <taxon>Solanales</taxon>
        <taxon>Solanaceae</taxon>
        <taxon>Solanoideae</taxon>
        <taxon>Hyoscyameae</taxon>
        <taxon>Anisodus</taxon>
    </lineage>
</organism>
<name>A0A9Q1LE25_9SOLA</name>
<evidence type="ECO:0000313" key="2">
    <source>
        <dbReference type="EMBL" id="KAJ8533133.1"/>
    </source>
</evidence>
<dbReference type="Proteomes" id="UP001152561">
    <property type="component" value="Unassembled WGS sequence"/>
</dbReference>
<accession>A0A9Q1LE25</accession>
<evidence type="ECO:0000256" key="1">
    <source>
        <dbReference type="SAM" id="MobiDB-lite"/>
    </source>
</evidence>
<sequence length="115" mass="12358">MYDSSDDSTEPLTVLAFKLHQERVQQVPRDSSTLVVQAVQEQGQQVPLDSTTPTENELSGEQGPLAQKRKRGLQIDAEMLATLCAQPPGEGTSVPQSTFHPVNRPSAGSTNQGGE</sequence>
<reference evidence="3" key="1">
    <citation type="journal article" date="2023" name="Proc. Natl. Acad. Sci. U.S.A.">
        <title>Genomic and structural basis for evolution of tropane alkaloid biosynthesis.</title>
        <authorList>
            <person name="Wanga Y.-J."/>
            <person name="Taina T."/>
            <person name="Yua J.-Y."/>
            <person name="Lia J."/>
            <person name="Xua B."/>
            <person name="Chenc J."/>
            <person name="D'Auriad J.C."/>
            <person name="Huanga J.-P."/>
            <person name="Huanga S.-X."/>
        </authorList>
    </citation>
    <scope>NUCLEOTIDE SEQUENCE [LARGE SCALE GENOMIC DNA]</scope>
    <source>
        <strain evidence="3">cv. KIB-2019</strain>
    </source>
</reference>
<feature type="compositionally biased region" description="Polar residues" evidence="1">
    <location>
        <begin position="47"/>
        <end position="59"/>
    </location>
</feature>
<feature type="region of interest" description="Disordered" evidence="1">
    <location>
        <begin position="40"/>
        <end position="70"/>
    </location>
</feature>
<protein>
    <submittedName>
        <fullName evidence="2">Uncharacterized protein</fullName>
    </submittedName>
</protein>
<dbReference type="AlphaFoldDB" id="A0A9Q1LE25"/>
<gene>
    <name evidence="2" type="ORF">K7X08_016022</name>
</gene>
<evidence type="ECO:0000313" key="3">
    <source>
        <dbReference type="Proteomes" id="UP001152561"/>
    </source>
</evidence>